<organism evidence="1 2">
    <name type="scientific">Desulfobacula phenolica</name>
    <dbReference type="NCBI Taxonomy" id="90732"/>
    <lineage>
        <taxon>Bacteria</taxon>
        <taxon>Pseudomonadati</taxon>
        <taxon>Thermodesulfobacteriota</taxon>
        <taxon>Desulfobacteria</taxon>
        <taxon>Desulfobacterales</taxon>
        <taxon>Desulfobacteraceae</taxon>
        <taxon>Desulfobacula</taxon>
    </lineage>
</organism>
<name>A0A1H2DW27_9BACT</name>
<keyword evidence="2" id="KW-1185">Reference proteome</keyword>
<proteinExistence type="predicted"/>
<protein>
    <submittedName>
        <fullName evidence="1">Uncharacterized protein</fullName>
    </submittedName>
</protein>
<gene>
    <name evidence="1" type="ORF">SAMN04487931_102218</name>
</gene>
<evidence type="ECO:0000313" key="2">
    <source>
        <dbReference type="Proteomes" id="UP000199608"/>
    </source>
</evidence>
<evidence type="ECO:0000313" key="1">
    <source>
        <dbReference type="EMBL" id="SDT86638.1"/>
    </source>
</evidence>
<sequence>MNSKDLKFYSLNELVCILAHLLFFVGKSGRNIKSGLGVEVILFVILKNRQEVKVEKI</sequence>
<reference evidence="2" key="1">
    <citation type="submission" date="2016-10" db="EMBL/GenBank/DDBJ databases">
        <authorList>
            <person name="Varghese N."/>
            <person name="Submissions S."/>
        </authorList>
    </citation>
    <scope>NUCLEOTIDE SEQUENCE [LARGE SCALE GENOMIC DNA]</scope>
    <source>
        <strain evidence="2">DSM 3384</strain>
    </source>
</reference>
<accession>A0A1H2DW27</accession>
<dbReference type="Proteomes" id="UP000199608">
    <property type="component" value="Unassembled WGS sequence"/>
</dbReference>
<dbReference type="AlphaFoldDB" id="A0A1H2DW27"/>
<dbReference type="EMBL" id="FNLL01000002">
    <property type="protein sequence ID" value="SDT86638.1"/>
    <property type="molecule type" value="Genomic_DNA"/>
</dbReference>